<keyword evidence="2 5" id="KW-0689">Ribosomal protein</keyword>
<evidence type="ECO:0000256" key="3">
    <source>
        <dbReference type="ARBA" id="ARBA00023274"/>
    </source>
</evidence>
<dbReference type="InterPro" id="IPR038584">
    <property type="entry name" value="Ribosomal_bL33_sf"/>
</dbReference>
<dbReference type="Pfam" id="PF00471">
    <property type="entry name" value="Ribosomal_L33"/>
    <property type="match status" value="1"/>
</dbReference>
<dbReference type="NCBIfam" id="NF001860">
    <property type="entry name" value="PRK00595.1"/>
    <property type="match status" value="1"/>
</dbReference>
<dbReference type="HAMAP" id="MF_00294">
    <property type="entry name" value="Ribosomal_bL33"/>
    <property type="match status" value="1"/>
</dbReference>
<dbReference type="NCBIfam" id="TIGR01023">
    <property type="entry name" value="rpmG_bact"/>
    <property type="match status" value="1"/>
</dbReference>
<dbReference type="GO" id="GO:0003735">
    <property type="term" value="F:structural constituent of ribosome"/>
    <property type="evidence" value="ECO:0007669"/>
    <property type="project" value="InterPro"/>
</dbReference>
<organism evidence="6">
    <name type="scientific">uncultured Desulfobacteraceae bacterium</name>
    <dbReference type="NCBI Taxonomy" id="218296"/>
    <lineage>
        <taxon>Bacteria</taxon>
        <taxon>Pseudomonadati</taxon>
        <taxon>Thermodesulfobacteriota</taxon>
        <taxon>Desulfobacteria</taxon>
        <taxon>Desulfobacterales</taxon>
        <taxon>Desulfobacteraceae</taxon>
        <taxon>environmental samples</taxon>
    </lineage>
</organism>
<dbReference type="InterPro" id="IPR001705">
    <property type="entry name" value="Ribosomal_bL33"/>
</dbReference>
<name>A0A484HJ89_9BACT</name>
<gene>
    <name evidence="5 6" type="primary">rpmG</name>
    <name evidence="6" type="ORF">EPICR_50093</name>
</gene>
<accession>A0A484HJ89</accession>
<dbReference type="GO" id="GO:0005737">
    <property type="term" value="C:cytoplasm"/>
    <property type="evidence" value="ECO:0007669"/>
    <property type="project" value="UniProtKB-ARBA"/>
</dbReference>
<dbReference type="GO" id="GO:0006412">
    <property type="term" value="P:translation"/>
    <property type="evidence" value="ECO:0007669"/>
    <property type="project" value="UniProtKB-UniRule"/>
</dbReference>
<dbReference type="PANTHER" id="PTHR43168">
    <property type="entry name" value="50S RIBOSOMAL PROTEIN L33, CHLOROPLASTIC"/>
    <property type="match status" value="1"/>
</dbReference>
<dbReference type="AlphaFoldDB" id="A0A484HJ89"/>
<dbReference type="GO" id="GO:1990904">
    <property type="term" value="C:ribonucleoprotein complex"/>
    <property type="evidence" value="ECO:0007669"/>
    <property type="project" value="UniProtKB-KW"/>
</dbReference>
<sequence length="47" mass="5727">MIIHLACQECKRKNYSTTKNKRTTPDKLKFSKYCRFCRKHTPHKEVK</sequence>
<protein>
    <recommendedName>
        <fullName evidence="4 5">Large ribosomal subunit protein bL33</fullName>
    </recommendedName>
</protein>
<dbReference type="Gene3D" id="2.20.28.120">
    <property type="entry name" value="Ribosomal protein L33"/>
    <property type="match status" value="1"/>
</dbReference>
<dbReference type="SUPFAM" id="SSF57829">
    <property type="entry name" value="Zn-binding ribosomal proteins"/>
    <property type="match status" value="1"/>
</dbReference>
<evidence type="ECO:0000256" key="4">
    <source>
        <dbReference type="ARBA" id="ARBA00035176"/>
    </source>
</evidence>
<dbReference type="GO" id="GO:0005840">
    <property type="term" value="C:ribosome"/>
    <property type="evidence" value="ECO:0007669"/>
    <property type="project" value="UniProtKB-KW"/>
</dbReference>
<dbReference type="EMBL" id="CAACVI010000045">
    <property type="protein sequence ID" value="VEN74817.1"/>
    <property type="molecule type" value="Genomic_DNA"/>
</dbReference>
<proteinExistence type="inferred from homology"/>
<keyword evidence="3 5" id="KW-0687">Ribonucleoprotein</keyword>
<dbReference type="PANTHER" id="PTHR43168:SF2">
    <property type="entry name" value="LARGE RIBOSOMAL SUBUNIT PROTEIN BL33C"/>
    <property type="match status" value="1"/>
</dbReference>
<evidence type="ECO:0000256" key="2">
    <source>
        <dbReference type="ARBA" id="ARBA00022980"/>
    </source>
</evidence>
<reference evidence="6" key="1">
    <citation type="submission" date="2019-01" db="EMBL/GenBank/DDBJ databases">
        <authorList>
            <consortium name="Genoscope - CEA"/>
            <person name="William W."/>
        </authorList>
    </citation>
    <scope>NUCLEOTIDE SEQUENCE</scope>
    <source>
        <strain evidence="6">CR-1</strain>
    </source>
</reference>
<evidence type="ECO:0000256" key="1">
    <source>
        <dbReference type="ARBA" id="ARBA00007596"/>
    </source>
</evidence>
<comment type="similarity">
    <text evidence="1 5">Belongs to the bacterial ribosomal protein bL33 family.</text>
</comment>
<evidence type="ECO:0000313" key="6">
    <source>
        <dbReference type="EMBL" id="VEN74817.1"/>
    </source>
</evidence>
<dbReference type="InterPro" id="IPR011332">
    <property type="entry name" value="Ribosomal_zn-bd"/>
</dbReference>
<dbReference type="NCBIfam" id="NF001764">
    <property type="entry name" value="PRK00504.1"/>
    <property type="match status" value="1"/>
</dbReference>
<evidence type="ECO:0000256" key="5">
    <source>
        <dbReference type="HAMAP-Rule" id="MF_00294"/>
    </source>
</evidence>